<gene>
    <name evidence="2" type="ORF">KDB89_02445</name>
</gene>
<proteinExistence type="predicted"/>
<feature type="domain" description="DUF559" evidence="1">
    <location>
        <begin position="37"/>
        <end position="94"/>
    </location>
</feature>
<keyword evidence="2" id="KW-0540">Nuclease</keyword>
<name>A0ABX8SKE7_9ACTN</name>
<dbReference type="Proteomes" id="UP000824504">
    <property type="component" value="Chromosome"/>
</dbReference>
<dbReference type="GO" id="GO:0004519">
    <property type="term" value="F:endonuclease activity"/>
    <property type="evidence" value="ECO:0007669"/>
    <property type="project" value="UniProtKB-KW"/>
</dbReference>
<evidence type="ECO:0000259" key="1">
    <source>
        <dbReference type="Pfam" id="PF04480"/>
    </source>
</evidence>
<dbReference type="InterPro" id="IPR007569">
    <property type="entry name" value="DUF559"/>
</dbReference>
<accession>A0ABX8SKE7</accession>
<reference evidence="2 3" key="1">
    <citation type="submission" date="2021-07" db="EMBL/GenBank/DDBJ databases">
        <title>complete genome sequencing of Tessaracoccus sp.J1M15.</title>
        <authorList>
            <person name="Bae J.-W."/>
            <person name="Kim D.-y."/>
        </authorList>
    </citation>
    <scope>NUCLEOTIDE SEQUENCE [LARGE SCALE GENOMIC DNA]</scope>
    <source>
        <strain evidence="2 3">J1M15</strain>
    </source>
</reference>
<protein>
    <submittedName>
        <fullName evidence="2">Endonuclease domain-containing protein</fullName>
    </submittedName>
</protein>
<keyword evidence="3" id="KW-1185">Reference proteome</keyword>
<dbReference type="Pfam" id="PF04480">
    <property type="entry name" value="DUF559"/>
    <property type="match status" value="1"/>
</dbReference>
<keyword evidence="2" id="KW-0378">Hydrolase</keyword>
<evidence type="ECO:0000313" key="2">
    <source>
        <dbReference type="EMBL" id="QXT63364.1"/>
    </source>
</evidence>
<organism evidence="2 3">
    <name type="scientific">Tessaracoccus palaemonis</name>
    <dbReference type="NCBI Taxonomy" id="2829499"/>
    <lineage>
        <taxon>Bacteria</taxon>
        <taxon>Bacillati</taxon>
        <taxon>Actinomycetota</taxon>
        <taxon>Actinomycetes</taxon>
        <taxon>Propionibacteriales</taxon>
        <taxon>Propionibacteriaceae</taxon>
        <taxon>Tessaracoccus</taxon>
    </lineage>
</organism>
<dbReference type="EMBL" id="CP079216">
    <property type="protein sequence ID" value="QXT63364.1"/>
    <property type="molecule type" value="Genomic_DNA"/>
</dbReference>
<keyword evidence="2" id="KW-0255">Endonuclease</keyword>
<evidence type="ECO:0000313" key="3">
    <source>
        <dbReference type="Proteomes" id="UP000824504"/>
    </source>
</evidence>
<sequence length="112" mass="12317">MDALLDVAAELDIDGAEELTHASLRDRSLSPRALAQREHRTLVELDGRLGHTGQGAFRDATRDNLHATAGWVTLRFGWADVSRDPCKVARLVASVLGARGWAGVMRRCRRCP</sequence>